<sequence length="237" mass="25758">MLFLNVLLFYLAILRADAAFLPDLVSTFAKISLSLDNSHLTNCSLAGTPRPPFKSLPPPSPGLHLKYVTMGRGTQNYTCQEDSNTTAPRPVGAVATLIDVSCLAAYSMELLHHFTPIMRAIHSETLPFLALLSGQISAPDNKFILGSHDFDGAGMPVFDLRLTGGSDWMASRKNASASASGDNVVNVPWLKLTSVDGTGINEVYRLHTVGGQPPTNCHRRKGTFQVEYAAEYWFYGP</sequence>
<protein>
    <submittedName>
        <fullName evidence="1">Uncharacterized protein</fullName>
    </submittedName>
</protein>
<dbReference type="EMBL" id="ML735338">
    <property type="protein sequence ID" value="KAE8385339.1"/>
    <property type="molecule type" value="Genomic_DNA"/>
</dbReference>
<dbReference type="InterPro" id="IPR021851">
    <property type="entry name" value="DUF3455"/>
</dbReference>
<dbReference type="PANTHER" id="PTHR35567">
    <property type="entry name" value="MALATE DEHYDROGENASE (AFU_ORTHOLOGUE AFUA_2G13800)"/>
    <property type="match status" value="1"/>
</dbReference>
<accession>A0A5N6FP83</accession>
<accession>A0A5N7BUB7</accession>
<gene>
    <name evidence="1" type="ORF">BDV23DRAFT_190904</name>
</gene>
<evidence type="ECO:0000313" key="1">
    <source>
        <dbReference type="EMBL" id="KAE8385339.1"/>
    </source>
</evidence>
<dbReference type="OrthoDB" id="1859733at2759"/>
<organism evidence="1">
    <name type="scientific">Petromyces alliaceus</name>
    <name type="common">Aspergillus alliaceus</name>
    <dbReference type="NCBI Taxonomy" id="209559"/>
    <lineage>
        <taxon>Eukaryota</taxon>
        <taxon>Fungi</taxon>
        <taxon>Dikarya</taxon>
        <taxon>Ascomycota</taxon>
        <taxon>Pezizomycotina</taxon>
        <taxon>Eurotiomycetes</taxon>
        <taxon>Eurotiomycetidae</taxon>
        <taxon>Eurotiales</taxon>
        <taxon>Aspergillaceae</taxon>
        <taxon>Aspergillus</taxon>
        <taxon>Aspergillus subgen. Circumdati</taxon>
    </lineage>
</organism>
<reference evidence="1" key="1">
    <citation type="submission" date="2019-04" db="EMBL/GenBank/DDBJ databases">
        <title>Friends and foes A comparative genomics studyof 23 Aspergillus species from section Flavi.</title>
        <authorList>
            <consortium name="DOE Joint Genome Institute"/>
            <person name="Kjaerbolling I."/>
            <person name="Vesth T."/>
            <person name="Frisvad J.C."/>
            <person name="Nybo J.L."/>
            <person name="Theobald S."/>
            <person name="Kildgaard S."/>
            <person name="Isbrandt T."/>
            <person name="Kuo A."/>
            <person name="Sato A."/>
            <person name="Lyhne E.K."/>
            <person name="Kogle M.E."/>
            <person name="Wiebenga A."/>
            <person name="Kun R.S."/>
            <person name="Lubbers R.J."/>
            <person name="Makela M.R."/>
            <person name="Barry K."/>
            <person name="Chovatia M."/>
            <person name="Clum A."/>
            <person name="Daum C."/>
            <person name="Haridas S."/>
            <person name="He G."/>
            <person name="LaButti K."/>
            <person name="Lipzen A."/>
            <person name="Mondo S."/>
            <person name="Riley R."/>
            <person name="Salamov A."/>
            <person name="Simmons B.A."/>
            <person name="Magnuson J.K."/>
            <person name="Henrissat B."/>
            <person name="Mortensen U.H."/>
            <person name="Larsen T.O."/>
            <person name="Devries R.P."/>
            <person name="Grigoriev I.V."/>
            <person name="Machida M."/>
            <person name="Baker S.E."/>
            <person name="Andersen M.R."/>
        </authorList>
    </citation>
    <scope>NUCLEOTIDE SEQUENCE [LARGE SCALE GENOMIC DNA]</scope>
    <source>
        <strain evidence="1">IBT 14317</strain>
    </source>
</reference>
<name>A0A5N7BUB7_PETAA</name>
<dbReference type="PANTHER" id="PTHR35567:SF1">
    <property type="entry name" value="CONSERVED FUNGAL PROTEIN (AFU_ORTHOLOGUE AFUA_1G14230)"/>
    <property type="match status" value="1"/>
</dbReference>
<proteinExistence type="predicted"/>
<dbReference type="OMA" id="STCAGQN"/>
<dbReference type="Pfam" id="PF11937">
    <property type="entry name" value="DUF3455"/>
    <property type="match status" value="1"/>
</dbReference>
<dbReference type="Proteomes" id="UP000326877">
    <property type="component" value="Unassembled WGS sequence"/>
</dbReference>
<dbReference type="AlphaFoldDB" id="A0A5N7BUB7"/>